<proteinExistence type="predicted"/>
<evidence type="ECO:0000313" key="2">
    <source>
        <dbReference type="Proteomes" id="UP000318017"/>
    </source>
</evidence>
<dbReference type="KEGG" id="ahel:Q31a_15660"/>
<protein>
    <submittedName>
        <fullName evidence="1">Uncharacterized protein</fullName>
    </submittedName>
</protein>
<dbReference type="Proteomes" id="UP000318017">
    <property type="component" value="Chromosome"/>
</dbReference>
<name>A0A518G3T7_9BACT</name>
<gene>
    <name evidence="1" type="ORF">Q31a_15660</name>
</gene>
<sequence>MGSFVLLGSYLPAPCSGTVPYLAQRLVNRRAFSVLPRRQHLNPPIAATTLPCSRSGLRFQQVARLWVTIPPLHPAEG</sequence>
<reference evidence="1 2" key="1">
    <citation type="submission" date="2019-02" db="EMBL/GenBank/DDBJ databases">
        <title>Deep-cultivation of Planctomycetes and their phenomic and genomic characterization uncovers novel biology.</title>
        <authorList>
            <person name="Wiegand S."/>
            <person name="Jogler M."/>
            <person name="Boedeker C."/>
            <person name="Pinto D."/>
            <person name="Vollmers J."/>
            <person name="Rivas-Marin E."/>
            <person name="Kohn T."/>
            <person name="Peeters S.H."/>
            <person name="Heuer A."/>
            <person name="Rast P."/>
            <person name="Oberbeckmann S."/>
            <person name="Bunk B."/>
            <person name="Jeske O."/>
            <person name="Meyerdierks A."/>
            <person name="Storesund J.E."/>
            <person name="Kallscheuer N."/>
            <person name="Luecker S."/>
            <person name="Lage O.M."/>
            <person name="Pohl T."/>
            <person name="Merkel B.J."/>
            <person name="Hornburger P."/>
            <person name="Mueller R.-W."/>
            <person name="Bruemmer F."/>
            <person name="Labrenz M."/>
            <person name="Spormann A.M."/>
            <person name="Op den Camp H."/>
            <person name="Overmann J."/>
            <person name="Amann R."/>
            <person name="Jetten M.S.M."/>
            <person name="Mascher T."/>
            <person name="Medema M.H."/>
            <person name="Devos D.P."/>
            <person name="Kaster A.-K."/>
            <person name="Ovreas L."/>
            <person name="Rohde M."/>
            <person name="Galperin M.Y."/>
            <person name="Jogler C."/>
        </authorList>
    </citation>
    <scope>NUCLEOTIDE SEQUENCE [LARGE SCALE GENOMIC DNA]</scope>
    <source>
        <strain evidence="1 2">Q31a</strain>
    </source>
</reference>
<evidence type="ECO:0000313" key="1">
    <source>
        <dbReference type="EMBL" id="QDV23268.1"/>
    </source>
</evidence>
<accession>A0A518G3T7</accession>
<dbReference type="EMBL" id="CP036298">
    <property type="protein sequence ID" value="QDV23268.1"/>
    <property type="molecule type" value="Genomic_DNA"/>
</dbReference>
<keyword evidence="2" id="KW-1185">Reference proteome</keyword>
<organism evidence="1 2">
    <name type="scientific">Aureliella helgolandensis</name>
    <dbReference type="NCBI Taxonomy" id="2527968"/>
    <lineage>
        <taxon>Bacteria</taxon>
        <taxon>Pseudomonadati</taxon>
        <taxon>Planctomycetota</taxon>
        <taxon>Planctomycetia</taxon>
        <taxon>Pirellulales</taxon>
        <taxon>Pirellulaceae</taxon>
        <taxon>Aureliella</taxon>
    </lineage>
</organism>
<dbReference type="AlphaFoldDB" id="A0A518G3T7"/>